<proteinExistence type="predicted"/>
<dbReference type="InterPro" id="IPR049713">
    <property type="entry name" value="Pr6Pr-like"/>
</dbReference>
<feature type="transmembrane region" description="Helical" evidence="1">
    <location>
        <begin position="46"/>
        <end position="64"/>
    </location>
</feature>
<name>A0ABN6X6E5_9MICO</name>
<evidence type="ECO:0000313" key="3">
    <source>
        <dbReference type="Proteomes" id="UP001321543"/>
    </source>
</evidence>
<feature type="transmembrane region" description="Helical" evidence="1">
    <location>
        <begin position="140"/>
        <end position="160"/>
    </location>
</feature>
<gene>
    <name evidence="2" type="ORF">GCM10025863_22770</name>
</gene>
<organism evidence="2 3">
    <name type="scientific">Microbacterium suwonense</name>
    <dbReference type="NCBI Taxonomy" id="683047"/>
    <lineage>
        <taxon>Bacteria</taxon>
        <taxon>Bacillati</taxon>
        <taxon>Actinomycetota</taxon>
        <taxon>Actinomycetes</taxon>
        <taxon>Micrococcales</taxon>
        <taxon>Microbacteriaceae</taxon>
        <taxon>Microbacterium</taxon>
    </lineage>
</organism>
<keyword evidence="1" id="KW-0812">Transmembrane</keyword>
<dbReference type="Proteomes" id="UP001321543">
    <property type="component" value="Chromosome"/>
</dbReference>
<feature type="transmembrane region" description="Helical" evidence="1">
    <location>
        <begin position="112"/>
        <end position="128"/>
    </location>
</feature>
<protein>
    <recommendedName>
        <fullName evidence="4">Integral membrane protein</fullName>
    </recommendedName>
</protein>
<keyword evidence="3" id="KW-1185">Reference proteome</keyword>
<sequence>MLTRRIFGWLRLLTAAACLVALTHRMLWGMGSQTLASDNFFAYLTIQSNLAFAVVTIVAGVMALRHPRDPVWLTSLRALVLSWTVTAGLAFSIIVWQAGVRGIPITVPWSDVVLHYVLPALSVVAWLIGPGRRAVSWRVLPFVLLYPLIWGVFTIWRGRIIGWYPYYFLDPRQVSGLPEMAVSCLAALSIFAVVGSLLVLLSRVRVTLPPWGEISSRPSAPVRRRRAPAWRRPVHPGR</sequence>
<evidence type="ECO:0000256" key="1">
    <source>
        <dbReference type="SAM" id="Phobius"/>
    </source>
</evidence>
<accession>A0ABN6X6E5</accession>
<dbReference type="NCBIfam" id="NF038065">
    <property type="entry name" value="Pr6Pr"/>
    <property type="match status" value="1"/>
</dbReference>
<evidence type="ECO:0000313" key="2">
    <source>
        <dbReference type="EMBL" id="BDZ39663.1"/>
    </source>
</evidence>
<keyword evidence="1" id="KW-0472">Membrane</keyword>
<feature type="transmembrane region" description="Helical" evidence="1">
    <location>
        <begin position="76"/>
        <end position="100"/>
    </location>
</feature>
<keyword evidence="1" id="KW-1133">Transmembrane helix</keyword>
<evidence type="ECO:0008006" key="4">
    <source>
        <dbReference type="Google" id="ProtNLM"/>
    </source>
</evidence>
<reference evidence="3" key="1">
    <citation type="journal article" date="2019" name="Int. J. Syst. Evol. Microbiol.">
        <title>The Global Catalogue of Microorganisms (GCM) 10K type strain sequencing project: providing services to taxonomists for standard genome sequencing and annotation.</title>
        <authorList>
            <consortium name="The Broad Institute Genomics Platform"/>
            <consortium name="The Broad Institute Genome Sequencing Center for Infectious Disease"/>
            <person name="Wu L."/>
            <person name="Ma J."/>
        </authorList>
    </citation>
    <scope>NUCLEOTIDE SEQUENCE [LARGE SCALE GENOMIC DNA]</scope>
    <source>
        <strain evidence="3">NBRC 106310</strain>
    </source>
</reference>
<dbReference type="EMBL" id="AP027728">
    <property type="protein sequence ID" value="BDZ39663.1"/>
    <property type="molecule type" value="Genomic_DNA"/>
</dbReference>
<dbReference type="RefSeq" id="WP_378761416.1">
    <property type="nucleotide sequence ID" value="NZ_JBHSLY010000003.1"/>
</dbReference>
<feature type="transmembrane region" description="Helical" evidence="1">
    <location>
        <begin position="180"/>
        <end position="201"/>
    </location>
</feature>